<sequence>MQFVNLVRNISNLANVVAMGSMFSYSLLVMLVTMLGRFTDGHPGLPKVAVYMSESKGVLDLSWDNGPMHLLQQLTNLRLMVETAADAQPCLFGDGAPSAYVIPAQNGHTFYVSAENMTEITTFLSRGGLVIILDAAGGGEGAALRDFVAKALNLKGTWTICKQTSTTDKPRRLGRSGAPVLSDAALSFLPGASIAGVANWPKTLEDARTTSVYTTCRHEDGDAITWPLYTNFGDNGKVAAQAFGKVGVPGAVVWLGYSWKDGPQEQWGALINKIITDFANGTYKPLRIGGPVHSDEFLDVFEATTRMAEDAHNVMRRSLVAPGNYLLNPSHSNGDNGNNDNYHNGKNVRNSNAVATKSSRKLSEKSMGPLVRPSTSVPAAPNPTGVVKGRSTGNDNGNDGFPGINGNNGINDIYGGVNKDAENLTKTINKEIEELLIRFTQAMAQPPVYLPNGVVNLGSMQDGPQLPSSPQHDPLTSTAAVTATATTGMVSTAIAKATATSTMAGVETTAAAGAAIVAPAESTTATATAKMTTAARVTEVATTATPAIAKSTTAATKTQMGTIAAVALGVKTTSTSSVEGKKS</sequence>
<feature type="compositionally biased region" description="Low complexity" evidence="1">
    <location>
        <begin position="328"/>
        <end position="347"/>
    </location>
</feature>
<reference evidence="4" key="1">
    <citation type="journal article" date="2021" name="Proc. Natl. Acad. Sci. U.S.A.">
        <title>Three genomes in the algal genus Volvox reveal the fate of a haploid sex-determining region after a transition to homothallism.</title>
        <authorList>
            <person name="Yamamoto K."/>
            <person name="Hamaji T."/>
            <person name="Kawai-Toyooka H."/>
            <person name="Matsuzaki R."/>
            <person name="Takahashi F."/>
            <person name="Nishimura Y."/>
            <person name="Kawachi M."/>
            <person name="Noguchi H."/>
            <person name="Minakuchi Y."/>
            <person name="Umen J.G."/>
            <person name="Toyoda A."/>
            <person name="Nozaki H."/>
        </authorList>
    </citation>
    <scope>NUCLEOTIDE SEQUENCE</scope>
    <source>
        <strain evidence="4">NIES-3785</strain>
        <strain evidence="3">NIES-3786</strain>
    </source>
</reference>
<name>A0A8J4GUQ2_9CHLO</name>
<proteinExistence type="predicted"/>
<feature type="compositionally biased region" description="Polar residues" evidence="1">
    <location>
        <begin position="348"/>
        <end position="357"/>
    </location>
</feature>
<feature type="region of interest" description="Disordered" evidence="1">
    <location>
        <begin position="327"/>
        <end position="394"/>
    </location>
</feature>
<keyword evidence="2" id="KW-1133">Transmembrane helix</keyword>
<gene>
    <name evidence="3" type="ORF">Vretifemale_16606</name>
    <name evidence="4" type="ORF">Vretimale_17278</name>
</gene>
<evidence type="ECO:0000313" key="4">
    <source>
        <dbReference type="EMBL" id="GIM14255.1"/>
    </source>
</evidence>
<dbReference type="Proteomes" id="UP000747110">
    <property type="component" value="Unassembled WGS sequence"/>
</dbReference>
<keyword evidence="2" id="KW-0472">Membrane</keyword>
<evidence type="ECO:0000313" key="3">
    <source>
        <dbReference type="EMBL" id="GIL88689.1"/>
    </source>
</evidence>
<protein>
    <submittedName>
        <fullName evidence="4">Uncharacterized protein</fullName>
    </submittedName>
</protein>
<comment type="caution">
    <text evidence="4">The sequence shown here is derived from an EMBL/GenBank/DDBJ whole genome shotgun (WGS) entry which is preliminary data.</text>
</comment>
<dbReference type="EMBL" id="BNCP01000046">
    <property type="protein sequence ID" value="GIL88689.1"/>
    <property type="molecule type" value="Genomic_DNA"/>
</dbReference>
<dbReference type="OrthoDB" id="533139at2759"/>
<keyword evidence="6" id="KW-1185">Reference proteome</keyword>
<organism evidence="4 5">
    <name type="scientific">Volvox reticuliferus</name>
    <dbReference type="NCBI Taxonomy" id="1737510"/>
    <lineage>
        <taxon>Eukaryota</taxon>
        <taxon>Viridiplantae</taxon>
        <taxon>Chlorophyta</taxon>
        <taxon>core chlorophytes</taxon>
        <taxon>Chlorophyceae</taxon>
        <taxon>CS clade</taxon>
        <taxon>Chlamydomonadales</taxon>
        <taxon>Volvocaceae</taxon>
        <taxon>Volvox</taxon>
    </lineage>
</organism>
<evidence type="ECO:0000256" key="1">
    <source>
        <dbReference type="SAM" id="MobiDB-lite"/>
    </source>
</evidence>
<keyword evidence="2" id="KW-0812">Transmembrane</keyword>
<feature type="transmembrane region" description="Helical" evidence="2">
    <location>
        <begin position="12"/>
        <end position="36"/>
    </location>
</feature>
<dbReference type="AlphaFoldDB" id="A0A8J4GUQ2"/>
<evidence type="ECO:0000256" key="2">
    <source>
        <dbReference type="SAM" id="Phobius"/>
    </source>
</evidence>
<accession>A0A8J4GUQ2</accession>
<evidence type="ECO:0000313" key="6">
    <source>
        <dbReference type="Proteomes" id="UP000747110"/>
    </source>
</evidence>
<evidence type="ECO:0000313" key="5">
    <source>
        <dbReference type="Proteomes" id="UP000722791"/>
    </source>
</evidence>
<dbReference type="Proteomes" id="UP000722791">
    <property type="component" value="Unassembled WGS sequence"/>
</dbReference>
<dbReference type="EMBL" id="BNCQ01000055">
    <property type="protein sequence ID" value="GIM14255.1"/>
    <property type="molecule type" value="Genomic_DNA"/>
</dbReference>